<dbReference type="Proteomes" id="UP000708208">
    <property type="component" value="Unassembled WGS sequence"/>
</dbReference>
<comment type="caution">
    <text evidence="1">The sequence shown here is derived from an EMBL/GenBank/DDBJ whole genome shotgun (WGS) entry which is preliminary data.</text>
</comment>
<reference evidence="1" key="1">
    <citation type="submission" date="2021-06" db="EMBL/GenBank/DDBJ databases">
        <authorList>
            <person name="Hodson N. C."/>
            <person name="Mongue J. A."/>
            <person name="Jaron S. K."/>
        </authorList>
    </citation>
    <scope>NUCLEOTIDE SEQUENCE</scope>
</reference>
<organism evidence="1 2">
    <name type="scientific">Allacma fusca</name>
    <dbReference type="NCBI Taxonomy" id="39272"/>
    <lineage>
        <taxon>Eukaryota</taxon>
        <taxon>Metazoa</taxon>
        <taxon>Ecdysozoa</taxon>
        <taxon>Arthropoda</taxon>
        <taxon>Hexapoda</taxon>
        <taxon>Collembola</taxon>
        <taxon>Symphypleona</taxon>
        <taxon>Sminthuridae</taxon>
        <taxon>Allacma</taxon>
    </lineage>
</organism>
<name>A0A8J2PFT6_9HEXA</name>
<sequence>AKFEYVHYAGEGNNQELVTKSE</sequence>
<feature type="non-terminal residue" evidence="1">
    <location>
        <position position="1"/>
    </location>
</feature>
<keyword evidence="2" id="KW-1185">Reference proteome</keyword>
<evidence type="ECO:0000313" key="2">
    <source>
        <dbReference type="Proteomes" id="UP000708208"/>
    </source>
</evidence>
<evidence type="ECO:0000313" key="1">
    <source>
        <dbReference type="EMBL" id="CAG7820513.1"/>
    </source>
</evidence>
<proteinExistence type="predicted"/>
<dbReference type="AlphaFoldDB" id="A0A8J2PFT6"/>
<dbReference type="EMBL" id="CAJVCH010480773">
    <property type="protein sequence ID" value="CAG7820513.1"/>
    <property type="molecule type" value="Genomic_DNA"/>
</dbReference>
<protein>
    <submittedName>
        <fullName evidence="1">Uncharacterized protein</fullName>
    </submittedName>
</protein>
<accession>A0A8J2PFT6</accession>
<gene>
    <name evidence="1" type="ORF">AFUS01_LOCUS30902</name>
</gene>